<gene>
    <name evidence="1" type="ORF">CEXT_591831</name>
</gene>
<proteinExistence type="predicted"/>
<evidence type="ECO:0000313" key="2">
    <source>
        <dbReference type="Proteomes" id="UP001054945"/>
    </source>
</evidence>
<evidence type="ECO:0000313" key="1">
    <source>
        <dbReference type="EMBL" id="GIY77990.1"/>
    </source>
</evidence>
<comment type="caution">
    <text evidence="1">The sequence shown here is derived from an EMBL/GenBank/DDBJ whole genome shotgun (WGS) entry which is preliminary data.</text>
</comment>
<dbReference type="EMBL" id="BPLR01015705">
    <property type="protein sequence ID" value="GIY77990.1"/>
    <property type="molecule type" value="Genomic_DNA"/>
</dbReference>
<organism evidence="1 2">
    <name type="scientific">Caerostris extrusa</name>
    <name type="common">Bark spider</name>
    <name type="synonym">Caerostris bankana</name>
    <dbReference type="NCBI Taxonomy" id="172846"/>
    <lineage>
        <taxon>Eukaryota</taxon>
        <taxon>Metazoa</taxon>
        <taxon>Ecdysozoa</taxon>
        <taxon>Arthropoda</taxon>
        <taxon>Chelicerata</taxon>
        <taxon>Arachnida</taxon>
        <taxon>Araneae</taxon>
        <taxon>Araneomorphae</taxon>
        <taxon>Entelegynae</taxon>
        <taxon>Araneoidea</taxon>
        <taxon>Araneidae</taxon>
        <taxon>Caerostris</taxon>
    </lineage>
</organism>
<dbReference type="Proteomes" id="UP001054945">
    <property type="component" value="Unassembled WGS sequence"/>
</dbReference>
<accession>A0AAV4W7F4</accession>
<name>A0AAV4W7F4_CAEEX</name>
<protein>
    <submittedName>
        <fullName evidence="1">Uncharacterized protein</fullName>
    </submittedName>
</protein>
<dbReference type="AlphaFoldDB" id="A0AAV4W7F4"/>
<reference evidence="1 2" key="1">
    <citation type="submission" date="2021-06" db="EMBL/GenBank/DDBJ databases">
        <title>Caerostris extrusa draft genome.</title>
        <authorList>
            <person name="Kono N."/>
            <person name="Arakawa K."/>
        </authorList>
    </citation>
    <scope>NUCLEOTIDE SEQUENCE [LARGE SCALE GENOMIC DNA]</scope>
</reference>
<keyword evidence="2" id="KW-1185">Reference proteome</keyword>
<sequence>MLKLLDCCEDSNFLESLTSILTVWVRDPEENLRQGGPGSSNPNMLHSASHTFYLASNMLSIMASDASKLTK</sequence>